<dbReference type="RefSeq" id="WP_143065867.1">
    <property type="nucleotide sequence ID" value="NZ_FOGW01000054.1"/>
</dbReference>
<accession>A0A1H9V1Y4</accession>
<name>A0A1H9V1Y4_9FIRM</name>
<organism evidence="2 3">
    <name type="scientific">Lachnobacterium bovis</name>
    <dbReference type="NCBI Taxonomy" id="140626"/>
    <lineage>
        <taxon>Bacteria</taxon>
        <taxon>Bacillati</taxon>
        <taxon>Bacillota</taxon>
        <taxon>Clostridia</taxon>
        <taxon>Lachnospirales</taxon>
        <taxon>Lachnospiraceae</taxon>
        <taxon>Lachnobacterium</taxon>
    </lineage>
</organism>
<evidence type="ECO:0000256" key="1">
    <source>
        <dbReference type="SAM" id="Phobius"/>
    </source>
</evidence>
<proteinExistence type="predicted"/>
<keyword evidence="1" id="KW-1133">Transmembrane helix</keyword>
<gene>
    <name evidence="2" type="ORF">SAMN02910429_02350</name>
</gene>
<reference evidence="3" key="1">
    <citation type="submission" date="2016-10" db="EMBL/GenBank/DDBJ databases">
        <authorList>
            <person name="Varghese N."/>
            <person name="Submissions S."/>
        </authorList>
    </citation>
    <scope>NUCLEOTIDE SEQUENCE [LARGE SCALE GENOMIC DNA]</scope>
    <source>
        <strain evidence="3">S1b</strain>
    </source>
</reference>
<evidence type="ECO:0000313" key="3">
    <source>
        <dbReference type="Proteomes" id="UP000182471"/>
    </source>
</evidence>
<evidence type="ECO:0000313" key="2">
    <source>
        <dbReference type="EMBL" id="SES15323.1"/>
    </source>
</evidence>
<dbReference type="AlphaFoldDB" id="A0A1H9V1Y4"/>
<sequence>MKKLINKDNKKKKIIMVCVVLLLITIVYFVPFDFKYVKLRKGYPSVGLSSVEYAERSRTLDDSVCVVLKREGECQKEIQRVSSNQLVSFKYEMSQRKFDFFTTLKCHYYNDKGHNPIWQGVKLPYEDIEKPRDILAKIDCLKIQYYDIDKNKLYKEEDLLPWLKKYDKNNALYGLYIKKIGIVNTNNTVIYCDGKDLKSKTNGYQVYEHVYPSSNCDYKDDYNDIEKRVYKEVYMDADTFKELLKENGIKTEGIDYYEGSDLYGELNMDINTEDLPNSNAKLYKVYPGLKKYIGQKGKKVQLHLSGINNPDILVGYFLPDGKKVTYGKKGIKIVGGYFDDKREYKGKTCKSFQEYLKIQKQVKYDFLNKMER</sequence>
<dbReference type="EMBL" id="FOGW01000054">
    <property type="protein sequence ID" value="SES15323.1"/>
    <property type="molecule type" value="Genomic_DNA"/>
</dbReference>
<keyword evidence="3" id="KW-1185">Reference proteome</keyword>
<keyword evidence="1" id="KW-0472">Membrane</keyword>
<protein>
    <submittedName>
        <fullName evidence="2">Uncharacterized protein</fullName>
    </submittedName>
</protein>
<keyword evidence="1" id="KW-0812">Transmembrane</keyword>
<dbReference type="Proteomes" id="UP000182471">
    <property type="component" value="Unassembled WGS sequence"/>
</dbReference>
<feature type="transmembrane region" description="Helical" evidence="1">
    <location>
        <begin position="12"/>
        <end position="30"/>
    </location>
</feature>